<comment type="caution">
    <text evidence="3">The sequence shown here is derived from an EMBL/GenBank/DDBJ whole genome shotgun (WGS) entry which is preliminary data.</text>
</comment>
<accession>A0A511QJQ3</accession>
<keyword evidence="2" id="KW-1133">Transmembrane helix</keyword>
<feature type="transmembrane region" description="Helical" evidence="2">
    <location>
        <begin position="35"/>
        <end position="54"/>
    </location>
</feature>
<proteinExistence type="predicted"/>
<organism evidence="3 4">
    <name type="scientific">Vibrio sagamiensis NBRC 104589</name>
    <dbReference type="NCBI Taxonomy" id="1219064"/>
    <lineage>
        <taxon>Bacteria</taxon>
        <taxon>Pseudomonadati</taxon>
        <taxon>Pseudomonadota</taxon>
        <taxon>Gammaproteobacteria</taxon>
        <taxon>Vibrionales</taxon>
        <taxon>Vibrionaceae</taxon>
        <taxon>Vibrio</taxon>
    </lineage>
</organism>
<evidence type="ECO:0000256" key="2">
    <source>
        <dbReference type="SAM" id="Phobius"/>
    </source>
</evidence>
<reference evidence="3 4" key="1">
    <citation type="submission" date="2019-07" db="EMBL/GenBank/DDBJ databases">
        <title>Whole genome shotgun sequence of Vibrio sagamiensis NBRC 104589.</title>
        <authorList>
            <person name="Hosoyama A."/>
            <person name="Uohara A."/>
            <person name="Ohji S."/>
            <person name="Ichikawa N."/>
        </authorList>
    </citation>
    <scope>NUCLEOTIDE SEQUENCE [LARGE SCALE GENOMIC DNA]</scope>
    <source>
        <strain evidence="3 4">NBRC 104589</strain>
    </source>
</reference>
<evidence type="ECO:0000256" key="1">
    <source>
        <dbReference type="SAM" id="MobiDB-lite"/>
    </source>
</evidence>
<gene>
    <name evidence="3" type="ORF">VSA01S_36770</name>
</gene>
<feature type="compositionally biased region" description="Polar residues" evidence="1">
    <location>
        <begin position="1"/>
        <end position="19"/>
    </location>
</feature>
<keyword evidence="2" id="KW-0472">Membrane</keyword>
<dbReference type="RefSeq" id="WP_039982221.1">
    <property type="nucleotide sequence ID" value="NZ_BJXJ01000064.1"/>
</dbReference>
<feature type="transmembrane region" description="Helical" evidence="2">
    <location>
        <begin position="177"/>
        <end position="203"/>
    </location>
</feature>
<protein>
    <recommendedName>
        <fullName evidence="5">DUF4234 domain-containing protein</fullName>
    </recommendedName>
</protein>
<dbReference type="EMBL" id="BJXJ01000064">
    <property type="protein sequence ID" value="GEM77565.1"/>
    <property type="molecule type" value="Genomic_DNA"/>
</dbReference>
<name>A0A511QJQ3_9VIBR</name>
<evidence type="ECO:0008006" key="5">
    <source>
        <dbReference type="Google" id="ProtNLM"/>
    </source>
</evidence>
<feature type="transmembrane region" description="Helical" evidence="2">
    <location>
        <begin position="138"/>
        <end position="156"/>
    </location>
</feature>
<feature type="transmembrane region" description="Helical" evidence="2">
    <location>
        <begin position="66"/>
        <end position="87"/>
    </location>
</feature>
<keyword evidence="2" id="KW-0812">Transmembrane</keyword>
<keyword evidence="4" id="KW-1185">Reference proteome</keyword>
<dbReference type="AlphaFoldDB" id="A0A511QJQ3"/>
<dbReference type="OrthoDB" id="5830026at2"/>
<feature type="region of interest" description="Disordered" evidence="1">
    <location>
        <begin position="1"/>
        <end position="24"/>
    </location>
</feature>
<sequence length="362" mass="42079">MQETNSMPYDETQNASPPSEKQPEKIKASYPRKPFLDVILFFSTFGLYSSFWLYRRVKEIKLISRGNFKPCLWLFVPYFVIVQFFAFRNLDKALSDLEGDGTEPKAQTIYKWGSYGFMLTTLYLSGTSKWTTPMWLEFVVYILYAISFGAIAYRVNAYKKQVEGIEFIGKERGLNPLEWVIVLLMTPTILGTFAFSILFPFMVDKLDSFSDGSVFVQENHNYELTFHGEGWQQVEVGTYSDGTALAEFESEDFDAYFMIFENSDYKATDVNDHVHWRRQWFDKKIGNSLCTEDRRFIGDEFVVKVEMTCTENAFKANAAGFMALTHSQDKTYELLGILAQPELSFNRRKPQFEAMIREFTLQ</sequence>
<evidence type="ECO:0000313" key="3">
    <source>
        <dbReference type="EMBL" id="GEM77565.1"/>
    </source>
</evidence>
<dbReference type="Proteomes" id="UP000321922">
    <property type="component" value="Unassembled WGS sequence"/>
</dbReference>
<evidence type="ECO:0000313" key="4">
    <source>
        <dbReference type="Proteomes" id="UP000321922"/>
    </source>
</evidence>